<dbReference type="GO" id="GO:0017038">
    <property type="term" value="P:protein import"/>
    <property type="evidence" value="ECO:0007669"/>
    <property type="project" value="InterPro"/>
</dbReference>
<dbReference type="SUPFAM" id="SSF52540">
    <property type="entry name" value="P-loop containing nucleoside triphosphate hydrolases"/>
    <property type="match status" value="1"/>
</dbReference>
<dbReference type="GO" id="GO:0016020">
    <property type="term" value="C:membrane"/>
    <property type="evidence" value="ECO:0007669"/>
    <property type="project" value="InterPro"/>
</dbReference>
<dbReference type="InterPro" id="IPR000185">
    <property type="entry name" value="SecA"/>
</dbReference>
<dbReference type="InterPro" id="IPR027417">
    <property type="entry name" value="P-loop_NTPase"/>
</dbReference>
<keyword evidence="5" id="KW-1185">Reference proteome</keyword>
<protein>
    <recommendedName>
        <fullName evidence="3">SecA family profile domain-containing protein</fullName>
    </recommendedName>
</protein>
<dbReference type="PANTHER" id="PTHR30612">
    <property type="entry name" value="SECA INNER MEMBRANE COMPONENT OF SEC PROTEIN SECRETION SYSTEM"/>
    <property type="match status" value="1"/>
</dbReference>
<dbReference type="AlphaFoldDB" id="E9GR51"/>
<evidence type="ECO:0000259" key="3">
    <source>
        <dbReference type="PROSITE" id="PS51196"/>
    </source>
</evidence>
<dbReference type="eggNOG" id="ENOG502QS7I">
    <property type="taxonomic scope" value="Eukaryota"/>
</dbReference>
<accession>E9GR51</accession>
<reference evidence="4 5" key="1">
    <citation type="journal article" date="2011" name="Science">
        <title>The ecoresponsive genome of Daphnia pulex.</title>
        <authorList>
            <person name="Colbourne J.K."/>
            <person name="Pfrender M.E."/>
            <person name="Gilbert D."/>
            <person name="Thomas W.K."/>
            <person name="Tucker A."/>
            <person name="Oakley T.H."/>
            <person name="Tokishita S."/>
            <person name="Aerts A."/>
            <person name="Arnold G.J."/>
            <person name="Basu M.K."/>
            <person name="Bauer D.J."/>
            <person name="Caceres C.E."/>
            <person name="Carmel L."/>
            <person name="Casola C."/>
            <person name="Choi J.H."/>
            <person name="Detter J.C."/>
            <person name="Dong Q."/>
            <person name="Dusheyko S."/>
            <person name="Eads B.D."/>
            <person name="Frohlich T."/>
            <person name="Geiler-Samerotte K.A."/>
            <person name="Gerlach D."/>
            <person name="Hatcher P."/>
            <person name="Jogdeo S."/>
            <person name="Krijgsveld J."/>
            <person name="Kriventseva E.V."/>
            <person name="Kultz D."/>
            <person name="Laforsch C."/>
            <person name="Lindquist E."/>
            <person name="Lopez J."/>
            <person name="Manak J.R."/>
            <person name="Muller J."/>
            <person name="Pangilinan J."/>
            <person name="Patwardhan R.P."/>
            <person name="Pitluck S."/>
            <person name="Pritham E.J."/>
            <person name="Rechtsteiner A."/>
            <person name="Rho M."/>
            <person name="Rogozin I.B."/>
            <person name="Sakarya O."/>
            <person name="Salamov A."/>
            <person name="Schaack S."/>
            <person name="Shapiro H."/>
            <person name="Shiga Y."/>
            <person name="Skalitzky C."/>
            <person name="Smith Z."/>
            <person name="Souvorov A."/>
            <person name="Sung W."/>
            <person name="Tang Z."/>
            <person name="Tsuchiya D."/>
            <person name="Tu H."/>
            <person name="Vos H."/>
            <person name="Wang M."/>
            <person name="Wolf Y.I."/>
            <person name="Yamagata H."/>
            <person name="Yamada T."/>
            <person name="Ye Y."/>
            <person name="Shaw J.R."/>
            <person name="Andrews J."/>
            <person name="Crease T.J."/>
            <person name="Tang H."/>
            <person name="Lucas S.M."/>
            <person name="Robertson H.M."/>
            <person name="Bork P."/>
            <person name="Koonin E.V."/>
            <person name="Zdobnov E.M."/>
            <person name="Grigoriev I.V."/>
            <person name="Lynch M."/>
            <person name="Boore J.L."/>
        </authorList>
    </citation>
    <scope>NUCLEOTIDE SEQUENCE [LARGE SCALE GENOMIC DNA]</scope>
</reference>
<dbReference type="GO" id="GO:0006605">
    <property type="term" value="P:protein targeting"/>
    <property type="evidence" value="ECO:0007669"/>
    <property type="project" value="InterPro"/>
</dbReference>
<proteinExistence type="predicted"/>
<dbReference type="STRING" id="6669.E9GR51"/>
<dbReference type="Pfam" id="PF07517">
    <property type="entry name" value="SecA_DEAD"/>
    <property type="match status" value="1"/>
</dbReference>
<dbReference type="FunFam" id="3.90.1440.10:FF:000011">
    <property type="entry name" value="Uncharacterized protein"/>
    <property type="match status" value="1"/>
</dbReference>
<dbReference type="InParanoid" id="E9GR51"/>
<dbReference type="KEGG" id="dpx:DAPPUDRAFT_105569"/>
<dbReference type="OrthoDB" id="10067052at2759"/>
<dbReference type="Gene3D" id="3.40.50.300">
    <property type="entry name" value="P-loop containing nucleotide triphosphate hydrolases"/>
    <property type="match status" value="2"/>
</dbReference>
<name>E9GR51_DAPPU</name>
<evidence type="ECO:0000256" key="1">
    <source>
        <dbReference type="ARBA" id="ARBA00022927"/>
    </source>
</evidence>
<dbReference type="PANTHER" id="PTHR30612:SF0">
    <property type="entry name" value="CHLOROPLAST PROTEIN-TRANSPORTING ATPASE"/>
    <property type="match status" value="1"/>
</dbReference>
<sequence length="547" mass="62705">MTLLTDYTENKFTESPKGTLVQVATGESKSLIVAGVAIAFALFRLPSADKNKKRNKVDFITSGLRNLYTFFKVNVANNCSRTEYDRVKAYDSNVVYRELSNFQRDYLLDKFYHRNIRGDRTFNFVIVDEVDCMLLDIGNITLYLSHDISGIEMLESFDVFIWEKIHQPMEREAIKSAVFFDMYGAITRNNLNSIHGPLEDHPSEKNALWNHLIEMKVIDSQGRILIQDADKITNNTFNYQKHLLSFVDRHMDTLLDNAYRALQLRPDEDHVVDQDRARSNITTDLEPQVIINDQDTGTDLTSSQWDEGLHKFPQLKECCKVTLQSLKAVFVSNAAFIKSKRKIAGVSGTLGSERECKFMSGKFKCNFFEIPTSLPKCFTLKPTAVYKTKESWLVAVNQETRLTVLSGDKIRSIIIFCRSIKEVNTVYQHLKNNLASRSEGKKYSERVEEHAMGRSGRNGALRSGILILYEAMVDDKEGHPTKEESEWQGSKLFSMKDERNFQDLQRISRLEEDFDSISRQEQLFDEFSNPVDFRLVGLGASAMLADI</sequence>
<dbReference type="Proteomes" id="UP000000305">
    <property type="component" value="Unassembled WGS sequence"/>
</dbReference>
<evidence type="ECO:0000256" key="2">
    <source>
        <dbReference type="ARBA" id="ARBA00023010"/>
    </source>
</evidence>
<dbReference type="GO" id="GO:0005524">
    <property type="term" value="F:ATP binding"/>
    <property type="evidence" value="ECO:0000318"/>
    <property type="project" value="GO_Central"/>
</dbReference>
<dbReference type="PRINTS" id="PR00906">
    <property type="entry name" value="SECA"/>
</dbReference>
<feature type="domain" description="SecA family profile" evidence="3">
    <location>
        <begin position="1"/>
        <end position="547"/>
    </location>
</feature>
<keyword evidence="2" id="KW-0811">Translocation</keyword>
<dbReference type="PhylomeDB" id="E9GR51"/>
<dbReference type="EMBL" id="GL732559">
    <property type="protein sequence ID" value="EFX78053.1"/>
    <property type="molecule type" value="Genomic_DNA"/>
</dbReference>
<gene>
    <name evidence="4" type="ORF">DAPPUDRAFT_105569</name>
</gene>
<dbReference type="Gene3D" id="3.90.1440.10">
    <property type="entry name" value="SecA, preprotein cross-linking domain"/>
    <property type="match status" value="1"/>
</dbReference>
<dbReference type="GO" id="GO:0006886">
    <property type="term" value="P:intracellular protein transport"/>
    <property type="evidence" value="ECO:0007669"/>
    <property type="project" value="InterPro"/>
</dbReference>
<dbReference type="HOGENOM" id="CLU_034408_0_0_1"/>
<keyword evidence="1" id="KW-0813">Transport</keyword>
<dbReference type="PROSITE" id="PS51196">
    <property type="entry name" value="SECA_MOTOR_DEAD"/>
    <property type="match status" value="1"/>
</dbReference>
<evidence type="ECO:0000313" key="4">
    <source>
        <dbReference type="EMBL" id="EFX78053.1"/>
    </source>
</evidence>
<organism evidence="4 5">
    <name type="scientific">Daphnia pulex</name>
    <name type="common">Water flea</name>
    <dbReference type="NCBI Taxonomy" id="6669"/>
    <lineage>
        <taxon>Eukaryota</taxon>
        <taxon>Metazoa</taxon>
        <taxon>Ecdysozoa</taxon>
        <taxon>Arthropoda</taxon>
        <taxon>Crustacea</taxon>
        <taxon>Branchiopoda</taxon>
        <taxon>Diplostraca</taxon>
        <taxon>Cladocera</taxon>
        <taxon>Anomopoda</taxon>
        <taxon>Daphniidae</taxon>
        <taxon>Daphnia</taxon>
    </lineage>
</organism>
<evidence type="ECO:0000313" key="5">
    <source>
        <dbReference type="Proteomes" id="UP000000305"/>
    </source>
</evidence>
<keyword evidence="1" id="KW-0653">Protein transport</keyword>
<dbReference type="InterPro" id="IPR014018">
    <property type="entry name" value="SecA_motor_DEAD"/>
</dbReference>
<dbReference type="InterPro" id="IPR011115">
    <property type="entry name" value="SecA_DEAD"/>
</dbReference>